<dbReference type="AlphaFoldDB" id="K3ZMW9"/>
<organism evidence="2 3">
    <name type="scientific">Setaria italica</name>
    <name type="common">Foxtail millet</name>
    <name type="synonym">Panicum italicum</name>
    <dbReference type="NCBI Taxonomy" id="4555"/>
    <lineage>
        <taxon>Eukaryota</taxon>
        <taxon>Viridiplantae</taxon>
        <taxon>Streptophyta</taxon>
        <taxon>Embryophyta</taxon>
        <taxon>Tracheophyta</taxon>
        <taxon>Spermatophyta</taxon>
        <taxon>Magnoliopsida</taxon>
        <taxon>Liliopsida</taxon>
        <taxon>Poales</taxon>
        <taxon>Poaceae</taxon>
        <taxon>PACMAD clade</taxon>
        <taxon>Panicoideae</taxon>
        <taxon>Panicodae</taxon>
        <taxon>Paniceae</taxon>
        <taxon>Cenchrinae</taxon>
        <taxon>Setaria</taxon>
    </lineage>
</organism>
<dbReference type="PANTHER" id="PTHR31061">
    <property type="entry name" value="LD22376P"/>
    <property type="match status" value="1"/>
</dbReference>
<reference evidence="3" key="1">
    <citation type="journal article" date="2012" name="Nat. Biotechnol.">
        <title>Reference genome sequence of the model plant Setaria.</title>
        <authorList>
            <person name="Bennetzen J.L."/>
            <person name="Schmutz J."/>
            <person name="Wang H."/>
            <person name="Percifield R."/>
            <person name="Hawkins J."/>
            <person name="Pontaroli A.C."/>
            <person name="Estep M."/>
            <person name="Feng L."/>
            <person name="Vaughn J.N."/>
            <person name="Grimwood J."/>
            <person name="Jenkins J."/>
            <person name="Barry K."/>
            <person name="Lindquist E."/>
            <person name="Hellsten U."/>
            <person name="Deshpande S."/>
            <person name="Wang X."/>
            <person name="Wu X."/>
            <person name="Mitros T."/>
            <person name="Triplett J."/>
            <person name="Yang X."/>
            <person name="Ye C.Y."/>
            <person name="Mauro-Herrera M."/>
            <person name="Wang L."/>
            <person name="Li P."/>
            <person name="Sharma M."/>
            <person name="Sharma R."/>
            <person name="Ronald P.C."/>
            <person name="Panaud O."/>
            <person name="Kellogg E.A."/>
            <person name="Brutnell T.P."/>
            <person name="Doust A.N."/>
            <person name="Tuskan G.A."/>
            <person name="Rokhsar D."/>
            <person name="Devos K.M."/>
        </authorList>
    </citation>
    <scope>NUCLEOTIDE SEQUENCE [LARGE SCALE GENOMIC DNA]</scope>
    <source>
        <strain evidence="3">cv. Yugu1</strain>
    </source>
</reference>
<evidence type="ECO:0000256" key="1">
    <source>
        <dbReference type="SAM" id="Phobius"/>
    </source>
</evidence>
<name>K3ZMW9_SETIT</name>
<evidence type="ECO:0000313" key="2">
    <source>
        <dbReference type="EnsemblPlants" id="KQK95796"/>
    </source>
</evidence>
<keyword evidence="3" id="KW-1185">Reference proteome</keyword>
<dbReference type="HOGENOM" id="CLU_2853989_0_0_1"/>
<dbReference type="OMA" id="WNECTLA"/>
<feature type="transmembrane region" description="Helical" evidence="1">
    <location>
        <begin position="27"/>
        <end position="48"/>
    </location>
</feature>
<accession>K3ZMW9</accession>
<dbReference type="PANTHER" id="PTHR31061:SF5">
    <property type="entry name" value="HEPARAN-ALPHA-GLUCOSAMINIDE N-ACETYLTRANSFERASE CATALYTIC DOMAIN-CONTAINING PROTEIN"/>
    <property type="match status" value="1"/>
</dbReference>
<proteinExistence type="predicted"/>
<keyword evidence="1" id="KW-1133">Transmembrane helix</keyword>
<reference evidence="2" key="2">
    <citation type="submission" date="2018-08" db="UniProtKB">
        <authorList>
            <consortium name="EnsemblPlants"/>
        </authorList>
    </citation>
    <scope>IDENTIFICATION</scope>
    <source>
        <strain evidence="2">Yugu1</strain>
    </source>
</reference>
<protein>
    <submittedName>
        <fullName evidence="2">Uncharacterized protein</fullName>
    </submittedName>
</protein>
<dbReference type="Gramene" id="KQK95796">
    <property type="protein sequence ID" value="KQK95796"/>
    <property type="gene ID" value="SETIT_027940mg"/>
</dbReference>
<sequence length="65" mass="7267">MILVDDGDGAYERIDHSPWNGCTLADFVMPFFLFIVGVAIAFALKIALRTLKMLFWGVLLQGNSF</sequence>
<dbReference type="eggNOG" id="KOG4683">
    <property type="taxonomic scope" value="Eukaryota"/>
</dbReference>
<dbReference type="InParanoid" id="K3ZMW9"/>
<keyword evidence="1" id="KW-0812">Transmembrane</keyword>
<dbReference type="Proteomes" id="UP000004995">
    <property type="component" value="Unassembled WGS sequence"/>
</dbReference>
<evidence type="ECO:0000313" key="3">
    <source>
        <dbReference type="Proteomes" id="UP000004995"/>
    </source>
</evidence>
<keyword evidence="1" id="KW-0472">Membrane</keyword>
<dbReference type="EnsemblPlants" id="KQK95796">
    <property type="protein sequence ID" value="KQK95796"/>
    <property type="gene ID" value="SETIT_027940mg"/>
</dbReference>
<dbReference type="EMBL" id="AGNK02005220">
    <property type="status" value="NOT_ANNOTATED_CDS"/>
    <property type="molecule type" value="Genomic_DNA"/>
</dbReference>